<evidence type="ECO:0000313" key="1">
    <source>
        <dbReference type="EMBL" id="TXL62782.1"/>
    </source>
</evidence>
<evidence type="ECO:0008006" key="3">
    <source>
        <dbReference type="Google" id="ProtNLM"/>
    </source>
</evidence>
<dbReference type="Proteomes" id="UP000321571">
    <property type="component" value="Unassembled WGS sequence"/>
</dbReference>
<gene>
    <name evidence="1" type="ORF">FHP06_00600</name>
</gene>
<dbReference type="AlphaFoldDB" id="A0A5C8NND3"/>
<dbReference type="InterPro" id="IPR032710">
    <property type="entry name" value="NTF2-like_dom_sf"/>
</dbReference>
<dbReference type="OrthoDB" id="3789459at2"/>
<name>A0A5C8NND3_9ACTN</name>
<dbReference type="EMBL" id="VDUX01000001">
    <property type="protein sequence ID" value="TXL62782.1"/>
    <property type="molecule type" value="Genomic_DNA"/>
</dbReference>
<organism evidence="1 2">
    <name type="scientific">Aeromicrobium terrae</name>
    <dbReference type="NCBI Taxonomy" id="2498846"/>
    <lineage>
        <taxon>Bacteria</taxon>
        <taxon>Bacillati</taxon>
        <taxon>Actinomycetota</taxon>
        <taxon>Actinomycetes</taxon>
        <taxon>Propionibacteriales</taxon>
        <taxon>Nocardioidaceae</taxon>
        <taxon>Aeromicrobium</taxon>
    </lineage>
</organism>
<accession>A0A5C8NND3</accession>
<dbReference type="SUPFAM" id="SSF54427">
    <property type="entry name" value="NTF2-like"/>
    <property type="match status" value="1"/>
</dbReference>
<comment type="caution">
    <text evidence="1">The sequence shown here is derived from an EMBL/GenBank/DDBJ whole genome shotgun (WGS) entry which is preliminary data.</text>
</comment>
<proteinExistence type="predicted"/>
<dbReference type="RefSeq" id="WP_147682799.1">
    <property type="nucleotide sequence ID" value="NZ_VDUX01000001.1"/>
</dbReference>
<evidence type="ECO:0000313" key="2">
    <source>
        <dbReference type="Proteomes" id="UP000321571"/>
    </source>
</evidence>
<protein>
    <recommendedName>
        <fullName evidence="3">Nuclear transport factor 2 family protein</fullName>
    </recommendedName>
</protein>
<sequence length="148" mass="16827">MDSVLALLWLLAAWVGGADDHPACLVLGGLDAARAQAFVSSDEQRLADVYTDERAARPDVAVLRSYRERGLRLHGMRLERRRCQVASDDPDRVVLDVVDRLAPTTVRTADGSWRRLPRDEWSRHTVVLRRVDDAWRIASVSSPRWSRR</sequence>
<keyword evidence="2" id="KW-1185">Reference proteome</keyword>
<reference evidence="1 2" key="1">
    <citation type="submission" date="2019-06" db="EMBL/GenBank/DDBJ databases">
        <title>Aeromicrobium sp. nov., isolated from a maize field.</title>
        <authorList>
            <person name="Lin S.-Y."/>
            <person name="Tsai C.-F."/>
            <person name="Young C.-C."/>
        </authorList>
    </citation>
    <scope>NUCLEOTIDE SEQUENCE [LARGE SCALE GENOMIC DNA]</scope>
    <source>
        <strain evidence="1 2">CC-CFT486</strain>
    </source>
</reference>